<sequence length="172" mass="19145">MLSDRINPDLNLPDPHQILTSPNCVPVQQIDRVGGPWQQWGQRAAAPDLLTKRTIRCRCFTNNEWIMASKTSRYFLRRDTFMKQVEATHPGGGGAHFTLSFSVKEESFFASKLGVDAVEDYDSGTEPYTEPEVEGTAGDDTNIRSDHHAPGGADSGAEAVHDLYGYQTYTMY</sequence>
<dbReference type="AlphaFoldDB" id="A0A5J5F6U4"/>
<dbReference type="EMBL" id="VXIS01000021">
    <property type="protein sequence ID" value="KAA8912624.1"/>
    <property type="molecule type" value="Genomic_DNA"/>
</dbReference>
<reference evidence="2 3" key="1">
    <citation type="submission" date="2019-09" db="EMBL/GenBank/DDBJ databases">
        <title>Draft genome of the ectomycorrhizal ascomycete Sphaerosporella brunnea.</title>
        <authorList>
            <consortium name="DOE Joint Genome Institute"/>
            <person name="Benucci G.M."/>
            <person name="Marozzi G."/>
            <person name="Antonielli L."/>
            <person name="Sanchez S."/>
            <person name="Marco P."/>
            <person name="Wang X."/>
            <person name="Falini L.B."/>
            <person name="Barry K."/>
            <person name="Haridas S."/>
            <person name="Lipzen A."/>
            <person name="Labutti K."/>
            <person name="Grigoriev I.V."/>
            <person name="Murat C."/>
            <person name="Martin F."/>
            <person name="Albertini E."/>
            <person name="Donnini D."/>
            <person name="Bonito G."/>
        </authorList>
    </citation>
    <scope>NUCLEOTIDE SEQUENCE [LARGE SCALE GENOMIC DNA]</scope>
    <source>
        <strain evidence="2 3">Sb_GMNB300</strain>
    </source>
</reference>
<feature type="compositionally biased region" description="Acidic residues" evidence="1">
    <location>
        <begin position="121"/>
        <end position="133"/>
    </location>
</feature>
<dbReference type="Proteomes" id="UP000326924">
    <property type="component" value="Unassembled WGS sequence"/>
</dbReference>
<organism evidence="2 3">
    <name type="scientific">Sphaerosporella brunnea</name>
    <dbReference type="NCBI Taxonomy" id="1250544"/>
    <lineage>
        <taxon>Eukaryota</taxon>
        <taxon>Fungi</taxon>
        <taxon>Dikarya</taxon>
        <taxon>Ascomycota</taxon>
        <taxon>Pezizomycotina</taxon>
        <taxon>Pezizomycetes</taxon>
        <taxon>Pezizales</taxon>
        <taxon>Pyronemataceae</taxon>
        <taxon>Sphaerosporella</taxon>
    </lineage>
</organism>
<comment type="caution">
    <text evidence="2">The sequence shown here is derived from an EMBL/GenBank/DDBJ whole genome shotgun (WGS) entry which is preliminary data.</text>
</comment>
<proteinExistence type="predicted"/>
<evidence type="ECO:0000313" key="2">
    <source>
        <dbReference type="EMBL" id="KAA8912624.1"/>
    </source>
</evidence>
<evidence type="ECO:0000256" key="1">
    <source>
        <dbReference type="SAM" id="MobiDB-lite"/>
    </source>
</evidence>
<accession>A0A5J5F6U4</accession>
<feature type="region of interest" description="Disordered" evidence="1">
    <location>
        <begin position="121"/>
        <end position="157"/>
    </location>
</feature>
<dbReference type="InParanoid" id="A0A5J5F6U4"/>
<evidence type="ECO:0000313" key="3">
    <source>
        <dbReference type="Proteomes" id="UP000326924"/>
    </source>
</evidence>
<name>A0A5J5F6U4_9PEZI</name>
<gene>
    <name evidence="2" type="ORF">FN846DRAFT_887100</name>
</gene>
<protein>
    <submittedName>
        <fullName evidence="2">Uncharacterized protein</fullName>
    </submittedName>
</protein>
<keyword evidence="3" id="KW-1185">Reference proteome</keyword>